<dbReference type="GO" id="GO:0004947">
    <property type="term" value="F:bradykinin receptor activity"/>
    <property type="evidence" value="ECO:0007669"/>
    <property type="project" value="InterPro"/>
</dbReference>
<dbReference type="PRINTS" id="PR00994">
    <property type="entry name" value="BRADYKINNB2R"/>
</dbReference>
<feature type="domain" description="G-protein coupled receptors family 1 profile" evidence="19">
    <location>
        <begin position="50"/>
        <end position="306"/>
    </location>
</feature>
<dbReference type="Gene3D" id="1.20.1070.10">
    <property type="entry name" value="Rhodopsin 7-helix transmembrane proteins"/>
    <property type="match status" value="1"/>
</dbReference>
<evidence type="ECO:0000256" key="18">
    <source>
        <dbReference type="SAM" id="Phobius"/>
    </source>
</evidence>
<evidence type="ECO:0000256" key="3">
    <source>
        <dbReference type="ARBA" id="ARBA00022475"/>
    </source>
</evidence>
<evidence type="ECO:0000256" key="12">
    <source>
        <dbReference type="ARBA" id="ARBA00023180"/>
    </source>
</evidence>
<gene>
    <name evidence="20" type="ORF">Baya_6074</name>
</gene>
<feature type="transmembrane region" description="Helical" evidence="18">
    <location>
        <begin position="290"/>
        <end position="309"/>
    </location>
</feature>
<dbReference type="AlphaFoldDB" id="A0A556U4Z1"/>
<evidence type="ECO:0000313" key="21">
    <source>
        <dbReference type="Proteomes" id="UP000319801"/>
    </source>
</evidence>
<dbReference type="OrthoDB" id="6076970at2759"/>
<feature type="transmembrane region" description="Helical" evidence="18">
    <location>
        <begin position="200"/>
        <end position="222"/>
    </location>
</feature>
<evidence type="ECO:0000256" key="14">
    <source>
        <dbReference type="ARBA" id="ARBA00023288"/>
    </source>
</evidence>
<evidence type="ECO:0000256" key="4">
    <source>
        <dbReference type="ARBA" id="ARBA00022553"/>
    </source>
</evidence>
<dbReference type="PROSITE" id="PS00237">
    <property type="entry name" value="G_PROTEIN_RECEP_F1_1"/>
    <property type="match status" value="1"/>
</dbReference>
<keyword evidence="3" id="KW-1003">Cell membrane</keyword>
<comment type="function">
    <text evidence="15">Receptor for bradykinin. It is associated with G proteins that activate a phosphatidylinositol-calcium second messenger system.</text>
</comment>
<proteinExistence type="inferred from homology"/>
<organism evidence="20 21">
    <name type="scientific">Bagarius yarrelli</name>
    <name type="common">Goonch</name>
    <name type="synonym">Bagrus yarrelli</name>
    <dbReference type="NCBI Taxonomy" id="175774"/>
    <lineage>
        <taxon>Eukaryota</taxon>
        <taxon>Metazoa</taxon>
        <taxon>Chordata</taxon>
        <taxon>Craniata</taxon>
        <taxon>Vertebrata</taxon>
        <taxon>Euteleostomi</taxon>
        <taxon>Actinopterygii</taxon>
        <taxon>Neopterygii</taxon>
        <taxon>Teleostei</taxon>
        <taxon>Ostariophysi</taxon>
        <taxon>Siluriformes</taxon>
        <taxon>Sisoridae</taxon>
        <taxon>Sisorinae</taxon>
        <taxon>Bagarius</taxon>
    </lineage>
</organism>
<dbReference type="PROSITE" id="PS50262">
    <property type="entry name" value="G_PROTEIN_RECEP_F1_2"/>
    <property type="match status" value="1"/>
</dbReference>
<evidence type="ECO:0000313" key="20">
    <source>
        <dbReference type="EMBL" id="TSM77324.1"/>
    </source>
</evidence>
<feature type="transmembrane region" description="Helical" evidence="18">
    <location>
        <begin position="38"/>
        <end position="60"/>
    </location>
</feature>
<feature type="transmembrane region" description="Helical" evidence="18">
    <location>
        <begin position="72"/>
        <end position="95"/>
    </location>
</feature>
<keyword evidence="21" id="KW-1185">Reference proteome</keyword>
<evidence type="ECO:0000256" key="11">
    <source>
        <dbReference type="ARBA" id="ARBA00023170"/>
    </source>
</evidence>
<feature type="transmembrane region" description="Helical" evidence="18">
    <location>
        <begin position="243"/>
        <end position="270"/>
    </location>
</feature>
<evidence type="ECO:0000256" key="17">
    <source>
        <dbReference type="RuleBase" id="RU000688"/>
    </source>
</evidence>
<dbReference type="GO" id="GO:0016493">
    <property type="term" value="F:C-C chemokine receptor activity"/>
    <property type="evidence" value="ECO:0007669"/>
    <property type="project" value="TreeGrafter"/>
</dbReference>
<dbReference type="FunFam" id="1.20.1070.10:FF:000201">
    <property type="entry name" value="Bradykinin receptor B2"/>
    <property type="match status" value="1"/>
</dbReference>
<accession>A0A556U4Z1</accession>
<keyword evidence="5 17" id="KW-0812">Transmembrane</keyword>
<evidence type="ECO:0000256" key="15">
    <source>
        <dbReference type="ARBA" id="ARBA00025423"/>
    </source>
</evidence>
<dbReference type="InterPro" id="IPR000276">
    <property type="entry name" value="GPCR_Rhodpsn"/>
</dbReference>
<keyword evidence="10" id="KW-1015">Disulfide bond</keyword>
<feature type="transmembrane region" description="Helical" evidence="18">
    <location>
        <begin position="148"/>
        <end position="166"/>
    </location>
</feature>
<dbReference type="Pfam" id="PF00001">
    <property type="entry name" value="7tm_1"/>
    <property type="match status" value="1"/>
</dbReference>
<evidence type="ECO:0000259" key="19">
    <source>
        <dbReference type="PROSITE" id="PS50262"/>
    </source>
</evidence>
<keyword evidence="4" id="KW-0597">Phosphoprotein</keyword>
<dbReference type="PRINTS" id="PR00425">
    <property type="entry name" value="BRADYKININR"/>
</dbReference>
<comment type="subunit">
    <text evidence="16">Forms a complex with PECAM1 and GNAQ. Interacts with PECAM1.</text>
</comment>
<keyword evidence="14" id="KW-0449">Lipoprotein</keyword>
<evidence type="ECO:0000256" key="6">
    <source>
        <dbReference type="ARBA" id="ARBA00022989"/>
    </source>
</evidence>
<evidence type="ECO:0000256" key="9">
    <source>
        <dbReference type="ARBA" id="ARBA00023139"/>
    </source>
</evidence>
<sequence length="329" mass="37299">METEIPGTTFSALPANLTNQSLCPEIELWNWLYTMQPIYMYIICVFGILGNVFVLLVFCLHKTACSVAEIYLGNLAAADLLLTSCLPFWAINVASGFEWQFGSLMCRFVNTGIKLNMYCSIYFLVLVSVDRYLALGFALTYGRMRRPWYAKLSCLAVWILGIILSAPTLHFREVKRIEEYSVTACILIYPSHTVELVCNILLVLLGFIIPMIVITYCTCKIIQALHWQKMGRFNAANKERKATVLVLAVLLAFLVCWIPFHMVTILDILFKAEVLSGCTLENVIDICNQIFTYLALSNSVLNPILYVIVGKNFRKKVMELQSSTRKTFA</sequence>
<keyword evidence="7 17" id="KW-0297">G-protein coupled receptor</keyword>
<evidence type="ECO:0000256" key="8">
    <source>
        <dbReference type="ARBA" id="ARBA00023136"/>
    </source>
</evidence>
<dbReference type="GO" id="GO:0009897">
    <property type="term" value="C:external side of plasma membrane"/>
    <property type="evidence" value="ECO:0007669"/>
    <property type="project" value="TreeGrafter"/>
</dbReference>
<dbReference type="InterPro" id="IPR001504">
    <property type="entry name" value="Brdyknn_2_rcpt"/>
</dbReference>
<evidence type="ECO:0000256" key="2">
    <source>
        <dbReference type="ARBA" id="ARBA00013512"/>
    </source>
</evidence>
<dbReference type="GO" id="GO:0006939">
    <property type="term" value="P:smooth muscle contraction"/>
    <property type="evidence" value="ECO:0007669"/>
    <property type="project" value="InterPro"/>
</dbReference>
<dbReference type="InterPro" id="IPR050119">
    <property type="entry name" value="CCR1-9-like"/>
</dbReference>
<keyword evidence="8 18" id="KW-0472">Membrane</keyword>
<dbReference type="GO" id="GO:0019957">
    <property type="term" value="F:C-C chemokine binding"/>
    <property type="evidence" value="ECO:0007669"/>
    <property type="project" value="TreeGrafter"/>
</dbReference>
<dbReference type="InterPro" id="IPR000496">
    <property type="entry name" value="Brdyknn_rcpt"/>
</dbReference>
<comment type="similarity">
    <text evidence="17">Belongs to the G-protein coupled receptor 1 family.</text>
</comment>
<dbReference type="GO" id="GO:0060326">
    <property type="term" value="P:cell chemotaxis"/>
    <property type="evidence" value="ECO:0007669"/>
    <property type="project" value="TreeGrafter"/>
</dbReference>
<reference evidence="20 21" key="1">
    <citation type="journal article" date="2019" name="Genome Biol. Evol.">
        <title>Whole-Genome Sequencing of the Giant Devil Catfish, Bagarius yarrelli.</title>
        <authorList>
            <person name="Jiang W."/>
            <person name="Lv Y."/>
            <person name="Cheng L."/>
            <person name="Yang K."/>
            <person name="Chao B."/>
            <person name="Wang X."/>
            <person name="Li Y."/>
            <person name="Pan X."/>
            <person name="You X."/>
            <person name="Zhang Y."/>
            <person name="Yang J."/>
            <person name="Li J."/>
            <person name="Zhang X."/>
            <person name="Liu S."/>
            <person name="Sun C."/>
            <person name="Yang J."/>
            <person name="Shi Q."/>
        </authorList>
    </citation>
    <scope>NUCLEOTIDE SEQUENCE [LARGE SCALE GENOMIC DNA]</scope>
    <source>
        <strain evidence="20">JWS20170419001</strain>
        <tissue evidence="20">Muscle</tissue>
    </source>
</reference>
<name>A0A556U4Z1_BAGYA</name>
<keyword evidence="6 18" id="KW-1133">Transmembrane helix</keyword>
<evidence type="ECO:0000256" key="13">
    <source>
        <dbReference type="ARBA" id="ARBA00023224"/>
    </source>
</evidence>
<evidence type="ECO:0000256" key="1">
    <source>
        <dbReference type="ARBA" id="ARBA00004651"/>
    </source>
</evidence>
<evidence type="ECO:0000256" key="10">
    <source>
        <dbReference type="ARBA" id="ARBA00023157"/>
    </source>
</evidence>
<dbReference type="GO" id="GO:0042310">
    <property type="term" value="P:vasoconstriction"/>
    <property type="evidence" value="ECO:0007669"/>
    <property type="project" value="InterPro"/>
</dbReference>
<evidence type="ECO:0000256" key="7">
    <source>
        <dbReference type="ARBA" id="ARBA00023040"/>
    </source>
</evidence>
<evidence type="ECO:0000256" key="16">
    <source>
        <dbReference type="ARBA" id="ARBA00025954"/>
    </source>
</evidence>
<dbReference type="InterPro" id="IPR017452">
    <property type="entry name" value="GPCR_Rhodpsn_7TM"/>
</dbReference>
<keyword evidence="13 17" id="KW-0807">Transducer</keyword>
<dbReference type="SUPFAM" id="SSF81321">
    <property type="entry name" value="Family A G protein-coupled receptor-like"/>
    <property type="match status" value="1"/>
</dbReference>
<dbReference type="GO" id="GO:0007204">
    <property type="term" value="P:positive regulation of cytosolic calcium ion concentration"/>
    <property type="evidence" value="ECO:0007669"/>
    <property type="project" value="TreeGrafter"/>
</dbReference>
<dbReference type="PANTHER" id="PTHR10489:SF957">
    <property type="entry name" value="B2 BRADYKININ RECEPTOR"/>
    <property type="match status" value="1"/>
</dbReference>
<dbReference type="GO" id="GO:0006955">
    <property type="term" value="P:immune response"/>
    <property type="evidence" value="ECO:0007669"/>
    <property type="project" value="TreeGrafter"/>
</dbReference>
<dbReference type="EMBL" id="VCAZ01000049">
    <property type="protein sequence ID" value="TSM77324.1"/>
    <property type="molecule type" value="Genomic_DNA"/>
</dbReference>
<feature type="transmembrane region" description="Helical" evidence="18">
    <location>
        <begin position="115"/>
        <end position="141"/>
    </location>
</feature>
<dbReference type="Proteomes" id="UP000319801">
    <property type="component" value="Unassembled WGS sequence"/>
</dbReference>
<protein>
    <recommendedName>
        <fullName evidence="2">B2 bradykinin receptor</fullName>
    </recommendedName>
</protein>
<dbReference type="GO" id="GO:0019722">
    <property type="term" value="P:calcium-mediated signaling"/>
    <property type="evidence" value="ECO:0007669"/>
    <property type="project" value="TreeGrafter"/>
</dbReference>
<dbReference type="PANTHER" id="PTHR10489">
    <property type="entry name" value="CELL ADHESION MOLECULE"/>
    <property type="match status" value="1"/>
</dbReference>
<comment type="caution">
    <text evidence="20">The sequence shown here is derived from an EMBL/GenBank/DDBJ whole genome shotgun (WGS) entry which is preliminary data.</text>
</comment>
<comment type="subcellular location">
    <subcellularLocation>
        <location evidence="1">Cell membrane</location>
        <topology evidence="1">Multi-pass membrane protein</topology>
    </subcellularLocation>
</comment>
<keyword evidence="12" id="KW-0325">Glycoprotein</keyword>
<evidence type="ECO:0000256" key="5">
    <source>
        <dbReference type="ARBA" id="ARBA00022692"/>
    </source>
</evidence>
<keyword evidence="11 17" id="KW-0675">Receptor</keyword>
<dbReference type="PRINTS" id="PR00237">
    <property type="entry name" value="GPCRRHODOPSN"/>
</dbReference>
<keyword evidence="9" id="KW-0564">Palmitate</keyword>